<keyword evidence="8" id="KW-0830">Ubiquinone</keyword>
<gene>
    <name evidence="10" type="primary">ND1</name>
</gene>
<evidence type="ECO:0000256" key="1">
    <source>
        <dbReference type="ARBA" id="ARBA00004141"/>
    </source>
</evidence>
<dbReference type="KEGG" id="aamu:3239014"/>
<name>Q5KSR9_ASTAM</name>
<feature type="transmembrane region" description="Helical" evidence="9">
    <location>
        <begin position="99"/>
        <end position="121"/>
    </location>
</feature>
<dbReference type="PANTHER" id="PTHR11432:SF3">
    <property type="entry name" value="NADH-UBIQUINONE OXIDOREDUCTASE CHAIN 1"/>
    <property type="match status" value="1"/>
</dbReference>
<dbReference type="HAMAP" id="MF_01350">
    <property type="entry name" value="NDH1_NuoH"/>
    <property type="match status" value="1"/>
</dbReference>
<accession>Q5KSR9</accession>
<keyword evidence="8 10" id="KW-0496">Mitochondrion</keyword>
<feature type="transmembrane region" description="Helical" evidence="9">
    <location>
        <begin position="298"/>
        <end position="315"/>
    </location>
</feature>
<keyword evidence="5 9" id="KW-1133">Transmembrane helix</keyword>
<dbReference type="Pfam" id="PF00146">
    <property type="entry name" value="NADHdh"/>
    <property type="match status" value="1"/>
</dbReference>
<dbReference type="PANTHER" id="PTHR11432">
    <property type="entry name" value="NADH DEHYDROGENASE SUBUNIT 1"/>
    <property type="match status" value="1"/>
</dbReference>
<dbReference type="RefSeq" id="YP_187576.1">
    <property type="nucleotide sequence ID" value="NC_006665.1"/>
</dbReference>
<keyword evidence="6 9" id="KW-0472">Membrane</keyword>
<feature type="transmembrane region" description="Helical" evidence="9">
    <location>
        <begin position="73"/>
        <end position="93"/>
    </location>
</feature>
<comment type="similarity">
    <text evidence="2 7">Belongs to the complex I subunit 1 family.</text>
</comment>
<evidence type="ECO:0000313" key="10">
    <source>
        <dbReference type="EMBL" id="BAD86684.1"/>
    </source>
</evidence>
<protein>
    <recommendedName>
        <fullName evidence="3 8">NADH-ubiquinone oxidoreductase chain 1</fullName>
        <ecNumber evidence="8">7.1.1.2</ecNumber>
    </recommendedName>
</protein>
<dbReference type="GO" id="GO:0009060">
    <property type="term" value="P:aerobic respiration"/>
    <property type="evidence" value="ECO:0007669"/>
    <property type="project" value="TreeGrafter"/>
</dbReference>
<evidence type="ECO:0000256" key="3">
    <source>
        <dbReference type="ARBA" id="ARBA00021009"/>
    </source>
</evidence>
<evidence type="ECO:0000256" key="2">
    <source>
        <dbReference type="ARBA" id="ARBA00010535"/>
    </source>
</evidence>
<dbReference type="CTD" id="4535"/>
<evidence type="ECO:0000256" key="6">
    <source>
        <dbReference type="ARBA" id="ARBA00023136"/>
    </source>
</evidence>
<feature type="transmembrane region" description="Helical" evidence="9">
    <location>
        <begin position="6"/>
        <end position="27"/>
    </location>
</feature>
<evidence type="ECO:0000256" key="7">
    <source>
        <dbReference type="RuleBase" id="RU000471"/>
    </source>
</evidence>
<evidence type="ECO:0000256" key="4">
    <source>
        <dbReference type="ARBA" id="ARBA00022692"/>
    </source>
</evidence>
<evidence type="ECO:0000256" key="9">
    <source>
        <dbReference type="SAM" id="Phobius"/>
    </source>
</evidence>
<dbReference type="AlphaFoldDB" id="Q5KSR9"/>
<sequence length="325" mass="35728">MSVLLLFLNSVGFIVPVLLAVALLTLIERKVLGYMQLRKGPNIVGPYGLLQPIADGFKLLIKETLKPSNASPYLFYSSPALFLFLAILLWSIIPVGQSTLNFNLSLVLILGLSSLSVYSLLGSGWSSNSNYSFLGGVWAVAQTISYEISLGLILLSVVIYSGGFNISLISNSQEDCWLGICCFPLFSIWFISTLAETNRAPFDLTEGESEIVSGYNVEYAGGPFALFFIAEYANIIFMNLFSVLLFLGGSSPVSLVFPINILSLILKTAGLVVLFLWVRASYPRFRYDQLMYLTWKKYLPLSLSLLILFSFLLSLNNGLPVGLLG</sequence>
<dbReference type="InterPro" id="IPR001694">
    <property type="entry name" value="NADH_UbQ_OxRdtase_su1/FPO"/>
</dbReference>
<proteinExistence type="inferred from homology"/>
<dbReference type="EC" id="7.1.1.2" evidence="8"/>
<geneLocation type="mitochondrion" evidence="10"/>
<feature type="transmembrane region" description="Helical" evidence="9">
    <location>
        <begin position="224"/>
        <end position="249"/>
    </location>
</feature>
<reference evidence="10" key="1">
    <citation type="journal article" date="2005" name="Mol. Phylogenet. Evol.">
        <title>The phylogenetic status of Paxillosida (Asteroidea) based on complete mitochondrial DNA sequences.</title>
        <authorList>
            <person name="Matsubara M."/>
            <person name="Komatsu M."/>
            <person name="Araki T."/>
            <person name="Asakawa S."/>
            <person name="Yokobori S."/>
            <person name="Watanabe K."/>
            <person name="Wada H."/>
        </authorList>
    </citation>
    <scope>NUCLEOTIDE SEQUENCE</scope>
</reference>
<comment type="subcellular location">
    <subcellularLocation>
        <location evidence="1">Membrane</location>
        <topology evidence="1">Multi-pass membrane protein</topology>
    </subcellularLocation>
    <subcellularLocation>
        <location evidence="7">Mitochondrion inner membrane</location>
        <topology evidence="7">Multi-pass membrane protein</topology>
    </subcellularLocation>
</comment>
<dbReference type="PROSITE" id="PS00667">
    <property type="entry name" value="COMPLEX1_ND1_1"/>
    <property type="match status" value="1"/>
</dbReference>
<dbReference type="GeneID" id="3239014"/>
<dbReference type="GO" id="GO:0003954">
    <property type="term" value="F:NADH dehydrogenase activity"/>
    <property type="evidence" value="ECO:0007669"/>
    <property type="project" value="TreeGrafter"/>
</dbReference>
<feature type="transmembrane region" description="Helical" evidence="9">
    <location>
        <begin position="133"/>
        <end position="157"/>
    </location>
</feature>
<keyword evidence="4 7" id="KW-0812">Transmembrane</keyword>
<evidence type="ECO:0000256" key="5">
    <source>
        <dbReference type="ARBA" id="ARBA00022989"/>
    </source>
</evidence>
<organism evidence="10">
    <name type="scientific">Asterias amurensis</name>
    <name type="common">Northern Pacific seastar</name>
    <dbReference type="NCBI Taxonomy" id="7602"/>
    <lineage>
        <taxon>Eukaryota</taxon>
        <taxon>Metazoa</taxon>
        <taxon>Echinodermata</taxon>
        <taxon>Eleutherozoa</taxon>
        <taxon>Asterozoa</taxon>
        <taxon>Asteroidea</taxon>
        <taxon>Forcipulatacea</taxon>
        <taxon>Forcipulatida</taxon>
        <taxon>Asteriidae</taxon>
        <taxon>Asterias</taxon>
    </lineage>
</organism>
<dbReference type="PROSITE" id="PS00668">
    <property type="entry name" value="COMPLEX1_ND1_2"/>
    <property type="match status" value="1"/>
</dbReference>
<keyword evidence="7" id="KW-0520">NAD</keyword>
<dbReference type="GO" id="GO:0005743">
    <property type="term" value="C:mitochondrial inner membrane"/>
    <property type="evidence" value="ECO:0007669"/>
    <property type="project" value="UniProtKB-SubCell"/>
</dbReference>
<feature type="transmembrane region" description="Helical" evidence="9">
    <location>
        <begin position="255"/>
        <end position="278"/>
    </location>
</feature>
<dbReference type="InterPro" id="IPR018086">
    <property type="entry name" value="NADH_UbQ_OxRdtase_su1_CS"/>
</dbReference>
<dbReference type="GO" id="GO:0008137">
    <property type="term" value="F:NADH dehydrogenase (ubiquinone) activity"/>
    <property type="evidence" value="ECO:0007669"/>
    <property type="project" value="UniProtKB-EC"/>
</dbReference>
<dbReference type="EMBL" id="AB183559">
    <property type="protein sequence ID" value="BAD86684.1"/>
    <property type="molecule type" value="Genomic_DNA"/>
</dbReference>
<comment type="catalytic activity">
    <reaction evidence="8">
        <text>a ubiquinone + NADH + 5 H(+)(in) = a ubiquinol + NAD(+) + 4 H(+)(out)</text>
        <dbReference type="Rhea" id="RHEA:29091"/>
        <dbReference type="Rhea" id="RHEA-COMP:9565"/>
        <dbReference type="Rhea" id="RHEA-COMP:9566"/>
        <dbReference type="ChEBI" id="CHEBI:15378"/>
        <dbReference type="ChEBI" id="CHEBI:16389"/>
        <dbReference type="ChEBI" id="CHEBI:17976"/>
        <dbReference type="ChEBI" id="CHEBI:57540"/>
        <dbReference type="ChEBI" id="CHEBI:57945"/>
        <dbReference type="EC" id="7.1.1.2"/>
    </reaction>
</comment>
<evidence type="ECO:0000256" key="8">
    <source>
        <dbReference type="RuleBase" id="RU000473"/>
    </source>
</evidence>